<dbReference type="InterPro" id="IPR003526">
    <property type="entry name" value="MECDP_synthase"/>
</dbReference>
<reference evidence="17 18" key="1">
    <citation type="submission" date="2019-12" db="EMBL/GenBank/DDBJ databases">
        <authorList>
            <person name="Kim Y.S."/>
        </authorList>
    </citation>
    <scope>NUCLEOTIDE SEQUENCE [LARGE SCALE GENOMIC DNA]</scope>
    <source>
        <strain evidence="17 18">MMS17-SY077</strain>
    </source>
</reference>
<feature type="binding site" evidence="14">
    <location>
        <position position="396"/>
    </location>
    <ligand>
        <name>4-CDP-2-C-methyl-D-erythritol 2-phosphate</name>
        <dbReference type="ChEBI" id="CHEBI:57919"/>
    </ligand>
</feature>
<evidence type="ECO:0000259" key="16">
    <source>
        <dbReference type="Pfam" id="PF02542"/>
    </source>
</evidence>
<feature type="binding site" evidence="14">
    <location>
        <position position="265"/>
    </location>
    <ligand>
        <name>a divalent metal cation</name>
        <dbReference type="ChEBI" id="CHEBI:60240"/>
    </ligand>
</feature>
<feature type="compositionally biased region" description="Low complexity" evidence="15">
    <location>
        <begin position="228"/>
        <end position="249"/>
    </location>
</feature>
<feature type="site" description="Transition state stabilizer" evidence="14">
    <location>
        <position position="25"/>
    </location>
</feature>
<dbReference type="InterPro" id="IPR018294">
    <property type="entry name" value="ISPD_synthase_CS"/>
</dbReference>
<dbReference type="GO" id="GO:0008685">
    <property type="term" value="F:2-C-methyl-D-erythritol 2,4-cyclodiphosphate synthase activity"/>
    <property type="evidence" value="ECO:0007669"/>
    <property type="project" value="UniProtKB-UniRule"/>
</dbReference>
<dbReference type="NCBIfam" id="TIGR00453">
    <property type="entry name" value="ispD"/>
    <property type="match status" value="1"/>
</dbReference>
<dbReference type="InterPro" id="IPR034683">
    <property type="entry name" value="IspD/TarI"/>
</dbReference>
<dbReference type="PROSITE" id="PS01350">
    <property type="entry name" value="ISPF"/>
    <property type="match status" value="1"/>
</dbReference>
<dbReference type="SUPFAM" id="SSF53448">
    <property type="entry name" value="Nucleotide-diphospho-sugar transferases"/>
    <property type="match status" value="1"/>
</dbReference>
<dbReference type="GO" id="GO:0016114">
    <property type="term" value="P:terpenoid biosynthetic process"/>
    <property type="evidence" value="ECO:0007669"/>
    <property type="project" value="InterPro"/>
</dbReference>
<comment type="catalytic activity">
    <reaction evidence="1 14">
        <text>4-CDP-2-C-methyl-D-erythritol 2-phosphate = 2-C-methyl-D-erythritol 2,4-cyclic diphosphate + CMP</text>
        <dbReference type="Rhea" id="RHEA:23864"/>
        <dbReference type="ChEBI" id="CHEBI:57919"/>
        <dbReference type="ChEBI" id="CHEBI:58483"/>
        <dbReference type="ChEBI" id="CHEBI:60377"/>
        <dbReference type="EC" id="4.6.1.12"/>
    </reaction>
</comment>
<evidence type="ECO:0000256" key="15">
    <source>
        <dbReference type="SAM" id="MobiDB-lite"/>
    </source>
</evidence>
<evidence type="ECO:0000256" key="14">
    <source>
        <dbReference type="HAMAP-Rule" id="MF_01520"/>
    </source>
</evidence>
<dbReference type="HAMAP" id="MF_00108">
    <property type="entry name" value="IspD"/>
    <property type="match status" value="1"/>
</dbReference>
<dbReference type="UniPathway" id="UPA00056">
    <property type="reaction ID" value="UER00093"/>
</dbReference>
<comment type="similarity">
    <text evidence="14">In the C-terminal section; belongs to the IspF family.</text>
</comment>
<keyword evidence="13 14" id="KW-0511">Multifunctional enzyme</keyword>
<dbReference type="HAMAP" id="MF_00107">
    <property type="entry name" value="IspF"/>
    <property type="match status" value="1"/>
</dbReference>
<feature type="binding site" evidence="14">
    <location>
        <begin position="291"/>
        <end position="292"/>
    </location>
    <ligand>
        <name>4-CDP-2-C-methyl-D-erythritol 2-phosphate</name>
        <dbReference type="ChEBI" id="CHEBI:57919"/>
    </ligand>
</feature>
<accession>A0A6I4P124</accession>
<dbReference type="GO" id="GO:0050518">
    <property type="term" value="F:2-C-methyl-D-erythritol 4-phosphate cytidylyltransferase activity"/>
    <property type="evidence" value="ECO:0007669"/>
    <property type="project" value="UniProtKB-UniRule"/>
</dbReference>
<evidence type="ECO:0000256" key="4">
    <source>
        <dbReference type="ARBA" id="ARBA00004709"/>
    </source>
</evidence>
<dbReference type="GO" id="GO:0046872">
    <property type="term" value="F:metal ion binding"/>
    <property type="evidence" value="ECO:0007669"/>
    <property type="project" value="UniProtKB-KW"/>
</dbReference>
<organism evidence="17 18">
    <name type="scientific">Agromyces seonyuensis</name>
    <dbReference type="NCBI Taxonomy" id="2662446"/>
    <lineage>
        <taxon>Bacteria</taxon>
        <taxon>Bacillati</taxon>
        <taxon>Actinomycetota</taxon>
        <taxon>Actinomycetes</taxon>
        <taxon>Micrococcales</taxon>
        <taxon>Microbacteriaceae</taxon>
        <taxon>Agromyces</taxon>
    </lineage>
</organism>
<dbReference type="AlphaFoldDB" id="A0A6I4P124"/>
<comment type="caution">
    <text evidence="14">Lacks conserved residue(s) required for the propagation of feature annotation.</text>
</comment>
<evidence type="ECO:0000256" key="1">
    <source>
        <dbReference type="ARBA" id="ARBA00000200"/>
    </source>
</evidence>
<dbReference type="NCBIfam" id="TIGR00151">
    <property type="entry name" value="ispF"/>
    <property type="match status" value="1"/>
</dbReference>
<feature type="binding site" evidence="14">
    <location>
        <position position="263"/>
    </location>
    <ligand>
        <name>a divalent metal cation</name>
        <dbReference type="ChEBI" id="CHEBI:60240"/>
    </ligand>
</feature>
<dbReference type="Pfam" id="PF01128">
    <property type="entry name" value="IspD"/>
    <property type="match status" value="1"/>
</dbReference>
<feature type="region of interest" description="2-C-methyl-D-erythritol 4-phosphate cytidylyltransferase" evidence="14">
    <location>
        <begin position="1"/>
        <end position="256"/>
    </location>
</feature>
<feature type="binding site" evidence="14">
    <location>
        <begin position="313"/>
        <end position="315"/>
    </location>
    <ligand>
        <name>4-CDP-2-C-methyl-D-erythritol 2-phosphate</name>
        <dbReference type="ChEBI" id="CHEBI:57919"/>
    </ligand>
</feature>
<feature type="binding site" evidence="14">
    <location>
        <begin position="263"/>
        <end position="265"/>
    </location>
    <ligand>
        <name>4-CDP-2-C-methyl-D-erythritol 2-phosphate</name>
        <dbReference type="ChEBI" id="CHEBI:57919"/>
    </ligand>
</feature>
<feature type="binding site" evidence="14">
    <location>
        <position position="393"/>
    </location>
    <ligand>
        <name>4-CDP-2-C-methyl-D-erythritol 2-phosphate</name>
        <dbReference type="ChEBI" id="CHEBI:57919"/>
    </ligand>
</feature>
<dbReference type="Gene3D" id="3.90.550.10">
    <property type="entry name" value="Spore Coat Polysaccharide Biosynthesis Protein SpsA, Chain A"/>
    <property type="match status" value="1"/>
</dbReference>
<evidence type="ECO:0000256" key="8">
    <source>
        <dbReference type="ARBA" id="ARBA00022679"/>
    </source>
</evidence>
<proteinExistence type="inferred from homology"/>
<keyword evidence="18" id="KW-1185">Reference proteome</keyword>
<comment type="pathway">
    <text evidence="4 14">Isoprenoid biosynthesis; isopentenyl diphosphate biosynthesis via DXP pathway; isopentenyl diphosphate from 1-deoxy-D-xylulose 5-phosphate: step 4/6.</text>
</comment>
<evidence type="ECO:0000256" key="9">
    <source>
        <dbReference type="ARBA" id="ARBA00022695"/>
    </source>
</evidence>
<evidence type="ECO:0000256" key="3">
    <source>
        <dbReference type="ARBA" id="ARBA00001968"/>
    </source>
</evidence>
<dbReference type="FunFam" id="3.30.1330.50:FF:000003">
    <property type="entry name" value="2-C-methyl-D-erythritol 2,4-cyclodiphosphate synthase"/>
    <property type="match status" value="1"/>
</dbReference>
<dbReference type="InterPro" id="IPR026596">
    <property type="entry name" value="IspD/F"/>
</dbReference>
<dbReference type="InterPro" id="IPR036571">
    <property type="entry name" value="MECDP_synthase_sf"/>
</dbReference>
<evidence type="ECO:0000256" key="5">
    <source>
        <dbReference type="ARBA" id="ARBA00004787"/>
    </source>
</evidence>
<feature type="binding site" evidence="14">
    <location>
        <position position="299"/>
    </location>
    <ligand>
        <name>a divalent metal cation</name>
        <dbReference type="ChEBI" id="CHEBI:60240"/>
    </ligand>
</feature>
<comment type="similarity">
    <text evidence="6">Belongs to the IspF family.</text>
</comment>
<dbReference type="SUPFAM" id="SSF69765">
    <property type="entry name" value="IpsF-like"/>
    <property type="match status" value="1"/>
</dbReference>
<evidence type="ECO:0000256" key="7">
    <source>
        <dbReference type="ARBA" id="ARBA00009789"/>
    </source>
</evidence>
<comment type="caution">
    <text evidence="17">The sequence shown here is derived from an EMBL/GenBank/DDBJ whole genome shotgun (WGS) entry which is preliminary data.</text>
</comment>
<comment type="similarity">
    <text evidence="14">In the N-terminal section; belongs to the IspD/TarI cytidylyltransferase family. IspD subfamily.</text>
</comment>
<evidence type="ECO:0000256" key="13">
    <source>
        <dbReference type="ARBA" id="ARBA00023268"/>
    </source>
</evidence>
<evidence type="ECO:0000256" key="11">
    <source>
        <dbReference type="ARBA" id="ARBA00023229"/>
    </source>
</evidence>
<dbReference type="EMBL" id="WSTA01000011">
    <property type="protein sequence ID" value="MWB97719.1"/>
    <property type="molecule type" value="Genomic_DNA"/>
</dbReference>
<feature type="binding site" evidence="14">
    <location>
        <begin position="386"/>
        <end position="389"/>
    </location>
    <ligand>
        <name>4-CDP-2-C-methyl-D-erythritol 2-phosphate</name>
        <dbReference type="ChEBI" id="CHEBI:57919"/>
    </ligand>
</feature>
<dbReference type="EC" id="4.6.1.12" evidence="14"/>
<comment type="cofactor">
    <cofactor evidence="3 14">
        <name>a divalent metal cation</name>
        <dbReference type="ChEBI" id="CHEBI:60240"/>
    </cofactor>
</comment>
<keyword evidence="8 14" id="KW-0808">Transferase</keyword>
<evidence type="ECO:0000313" key="17">
    <source>
        <dbReference type="EMBL" id="MWB97719.1"/>
    </source>
</evidence>
<dbReference type="PANTHER" id="PTHR43181">
    <property type="entry name" value="2-C-METHYL-D-ERYTHRITOL 2,4-CYCLODIPHOSPHATE SYNTHASE, CHLOROPLASTIC"/>
    <property type="match status" value="1"/>
</dbReference>
<dbReference type="PROSITE" id="PS01295">
    <property type="entry name" value="ISPD"/>
    <property type="match status" value="1"/>
</dbReference>
<feature type="site" description="Transition state stabilizer" evidence="14">
    <location>
        <position position="387"/>
    </location>
</feature>
<comment type="similarity">
    <text evidence="7">Belongs to the IspD/TarI cytidylyltransferase family. IspD subfamily.</text>
</comment>
<evidence type="ECO:0000313" key="18">
    <source>
        <dbReference type="Proteomes" id="UP000438182"/>
    </source>
</evidence>
<dbReference type="CDD" id="cd00554">
    <property type="entry name" value="MECDP_synthase"/>
    <property type="match status" value="1"/>
</dbReference>
<keyword evidence="10 14" id="KW-0479">Metal-binding</keyword>
<feature type="site" description="Positions MEP for the nucleophilic attack" evidence="14">
    <location>
        <position position="212"/>
    </location>
</feature>
<keyword evidence="11 14" id="KW-0414">Isoprene biosynthesis</keyword>
<evidence type="ECO:0000256" key="10">
    <source>
        <dbReference type="ARBA" id="ARBA00022723"/>
    </source>
</evidence>
<feature type="region of interest" description="Disordered" evidence="15">
    <location>
        <begin position="224"/>
        <end position="249"/>
    </location>
</feature>
<evidence type="ECO:0000256" key="2">
    <source>
        <dbReference type="ARBA" id="ARBA00001282"/>
    </source>
</evidence>
<dbReference type="FunFam" id="3.90.550.10:FF:000003">
    <property type="entry name" value="2-C-methyl-D-erythritol 4-phosphate cytidylyltransferase"/>
    <property type="match status" value="1"/>
</dbReference>
<comment type="function">
    <text evidence="14">Bifunctional enzyme that catalyzes the formation of 4-diphosphocytidyl-2-C-methyl-D-erythritol from CTP and 2-C-methyl-D-erythritol 4-phosphate (MEP) (IspD), and catalyzes the conversion of 4-diphosphocytidyl-2-C-methyl-D-erythritol 2-phosphate (CDP-ME2P) to 2-C-methyl-D-erythritol 2,4-cyclodiphosphate (ME-CPP) with a corresponding release of cytidine 5-monophosphate (CMP) (IspF).</text>
</comment>
<dbReference type="PANTHER" id="PTHR43181:SF1">
    <property type="entry name" value="2-C-METHYL-D-ERYTHRITOL 2,4-CYCLODIPHOSPHATE SYNTHASE, CHLOROPLASTIC"/>
    <property type="match status" value="1"/>
</dbReference>
<dbReference type="EC" id="2.7.7.60" evidence="14"/>
<dbReference type="InterPro" id="IPR001228">
    <property type="entry name" value="IspD"/>
</dbReference>
<dbReference type="HAMAP" id="MF_01520">
    <property type="entry name" value="IspDF"/>
    <property type="match status" value="1"/>
</dbReference>
<gene>
    <name evidence="14" type="primary">ispDF</name>
    <name evidence="17" type="ORF">GB864_04020</name>
</gene>
<dbReference type="GO" id="GO:0019288">
    <property type="term" value="P:isopentenyl diphosphate biosynthetic process, methylerythritol 4-phosphate pathway"/>
    <property type="evidence" value="ECO:0007669"/>
    <property type="project" value="UniProtKB-UniRule"/>
</dbReference>
<dbReference type="Pfam" id="PF02542">
    <property type="entry name" value="YgbB"/>
    <property type="match status" value="1"/>
</dbReference>
<protein>
    <recommendedName>
        <fullName evidence="14">Bifunctional enzyme IspD/IspF</fullName>
    </recommendedName>
    <domain>
        <recommendedName>
            <fullName evidence="14">2-C-methyl-D-erythritol 4-phosphate cytidylyltransferase</fullName>
            <ecNumber evidence="14">2.7.7.60</ecNumber>
        </recommendedName>
        <alternativeName>
            <fullName evidence="14">4-diphosphocytidyl-2C-methyl-D-erythritol synthase</fullName>
        </alternativeName>
        <alternativeName>
            <fullName evidence="14">MEP cytidylyltransferase</fullName>
            <shortName evidence="14">MCT</shortName>
        </alternativeName>
    </domain>
    <domain>
        <recommendedName>
            <fullName evidence="14">2-C-methyl-D-erythritol 2,4-cyclodiphosphate synthase</fullName>
            <shortName evidence="14">MECDP-synthase</shortName>
            <shortName evidence="14">MECPP-synthase</shortName>
            <shortName evidence="14">MECPS</shortName>
            <ecNumber evidence="14">4.6.1.12</ecNumber>
        </recommendedName>
    </domain>
</protein>
<dbReference type="InterPro" id="IPR020555">
    <property type="entry name" value="MECDP_synthase_CS"/>
</dbReference>
<comment type="pathway">
    <text evidence="5 14">Isoprenoid biosynthesis; isopentenyl diphosphate biosynthesis via DXP pathway; isopentenyl diphosphate from 1-deoxy-D-xylulose 5-phosphate: step 2/6.</text>
</comment>
<evidence type="ECO:0000256" key="6">
    <source>
        <dbReference type="ARBA" id="ARBA00008480"/>
    </source>
</evidence>
<dbReference type="RefSeq" id="WP_160423067.1">
    <property type="nucleotide sequence ID" value="NZ_WSTA01000011.1"/>
</dbReference>
<sequence>MTSPRIAVIVVAAGSGSRLGHRLPKAFVPLGDRTVLDTALDPVLGMAETPVVAVVVPPDWEERTASLLVPRAEAAGAPLIVVPGGSERSHSVAAGLAALPDSVDVVLVHDAARPFAPAALFDEVAAAVRTRGVGIVPAVPVVDTIKRVEGEQVLETVDRSELRAVQTPQGFPRGALERAYRLADREHTDDAATAAAAGLAVETVPGDARAFKITVPTDLARAERHAADAAATSPDASADGAAAPREASSASDLLLPRIGTGVDVHAFAEEDGAPLWVAGLEWPGERGLAGHSDGDVAAHALCDALLSAAGAGDLGQVFGVDDPRLDGAHGEVFLRETLRLIEAAGFRVGNATVQLIGNRPKLAPRRAEAEAVLSGILGAPVSVSATTTDRLGFTGRGEGVAAIATALLVPA</sequence>
<dbReference type="Proteomes" id="UP000438182">
    <property type="component" value="Unassembled WGS sequence"/>
</dbReference>
<name>A0A6I4P124_9MICO</name>
<comment type="catalytic activity">
    <reaction evidence="2 14">
        <text>2-C-methyl-D-erythritol 4-phosphate + CTP + H(+) = 4-CDP-2-C-methyl-D-erythritol + diphosphate</text>
        <dbReference type="Rhea" id="RHEA:13429"/>
        <dbReference type="ChEBI" id="CHEBI:15378"/>
        <dbReference type="ChEBI" id="CHEBI:33019"/>
        <dbReference type="ChEBI" id="CHEBI:37563"/>
        <dbReference type="ChEBI" id="CHEBI:57823"/>
        <dbReference type="ChEBI" id="CHEBI:58262"/>
        <dbReference type="EC" id="2.7.7.60"/>
    </reaction>
</comment>
<evidence type="ECO:0000256" key="12">
    <source>
        <dbReference type="ARBA" id="ARBA00023239"/>
    </source>
</evidence>
<dbReference type="Gene3D" id="3.30.1330.50">
    <property type="entry name" value="2-C-methyl-D-erythritol 2,4-cyclodiphosphate synthase"/>
    <property type="match status" value="1"/>
</dbReference>
<dbReference type="InterPro" id="IPR029044">
    <property type="entry name" value="Nucleotide-diphossugar_trans"/>
</dbReference>
<feature type="region of interest" description="2-C-methyl-D-erythritol 2,4-cyclodiphosphate synthase" evidence="14">
    <location>
        <begin position="257"/>
        <end position="411"/>
    </location>
</feature>
<keyword evidence="9 14" id="KW-0548">Nucleotidyltransferase</keyword>
<feature type="site" description="Positions MEP for the nucleophilic attack" evidence="14">
    <location>
        <position position="159"/>
    </location>
</feature>
<feature type="domain" description="2-C-methyl-D-erythritol 2,4-cyclodiphosphate synthase" evidence="16">
    <location>
        <begin position="257"/>
        <end position="408"/>
    </location>
</feature>
<keyword evidence="12 14" id="KW-0456">Lyase</keyword>
<feature type="site" description="Transition state stabilizer" evidence="14">
    <location>
        <position position="18"/>
    </location>
</feature>
<dbReference type="CDD" id="cd02516">
    <property type="entry name" value="CDP-ME_synthetase"/>
    <property type="match status" value="1"/>
</dbReference>
<feature type="site" description="Transition state stabilizer" evidence="14">
    <location>
        <position position="291"/>
    </location>
</feature>